<sequence>HGSDGSGIPPVQTAWTDDAEWLLLGMASVTDDAEAVASYLRRQGHRVGVVSVKLFHPFPEADIVHVLQGKKAVTVLERSGTTALTQLVNQALYRGVENHRAERHPGIPGLAEFPLVNTGIFGLGGHDLQPRHLVAAFENMISGRNVPFFYLGSRFFTDGASPEMSVIQEQLKKAYPETVSMTLETGDNPHLLPKEALRVRFHSVGGYGTIASGKLLTDILAAVLGLHSKSAPKYGSEKSGAPTNFYLTLSPEPVKITNAQLEEVEIVISPDHKVFEHTNPLNGLVPGGTYIMQSGQSPQEVWEKLPDQARRTLRERRIHFL</sequence>
<dbReference type="SUPFAM" id="SSF52922">
    <property type="entry name" value="TK C-terminal domain-like"/>
    <property type="match status" value="1"/>
</dbReference>
<dbReference type="InterPro" id="IPR019752">
    <property type="entry name" value="Pyrv/ketoisovalerate_OxRed_cat"/>
</dbReference>
<dbReference type="Pfam" id="PF17147">
    <property type="entry name" value="PFOR_II"/>
    <property type="match status" value="1"/>
</dbReference>
<dbReference type="InterPro" id="IPR009014">
    <property type="entry name" value="Transketo_C/PFOR_II"/>
</dbReference>
<organism evidence="4">
    <name type="scientific">marine metagenome</name>
    <dbReference type="NCBI Taxonomy" id="408172"/>
    <lineage>
        <taxon>unclassified sequences</taxon>
        <taxon>metagenomes</taxon>
        <taxon>ecological metagenomes</taxon>
    </lineage>
</organism>
<dbReference type="EMBL" id="UINC01121571">
    <property type="protein sequence ID" value="SVC96835.1"/>
    <property type="molecule type" value="Genomic_DNA"/>
</dbReference>
<evidence type="ECO:0000313" key="4">
    <source>
        <dbReference type="EMBL" id="SVC96835.1"/>
    </source>
</evidence>
<dbReference type="Gene3D" id="3.40.50.920">
    <property type="match status" value="1"/>
</dbReference>
<name>A0A382RI46_9ZZZZ</name>
<feature type="non-terminal residue" evidence="4">
    <location>
        <position position="321"/>
    </location>
</feature>
<gene>
    <name evidence="4" type="ORF">METZ01_LOCUS349689</name>
</gene>
<feature type="non-terminal residue" evidence="4">
    <location>
        <position position="1"/>
    </location>
</feature>
<evidence type="ECO:0008006" key="5">
    <source>
        <dbReference type="Google" id="ProtNLM"/>
    </source>
</evidence>
<evidence type="ECO:0000259" key="3">
    <source>
        <dbReference type="Pfam" id="PF17147"/>
    </source>
</evidence>
<dbReference type="SUPFAM" id="SSF53323">
    <property type="entry name" value="Pyruvate-ferredoxin oxidoreductase, PFOR, domain III"/>
    <property type="match status" value="1"/>
</dbReference>
<dbReference type="InterPro" id="IPR033412">
    <property type="entry name" value="PFOR_II"/>
</dbReference>
<dbReference type="AlphaFoldDB" id="A0A382RI46"/>
<keyword evidence="1" id="KW-0560">Oxidoreductase</keyword>
<evidence type="ECO:0000259" key="2">
    <source>
        <dbReference type="Pfam" id="PF01558"/>
    </source>
</evidence>
<accession>A0A382RI46</accession>
<dbReference type="InterPro" id="IPR050722">
    <property type="entry name" value="Pyruvate:ferred/Flavod_OxRd"/>
</dbReference>
<dbReference type="InterPro" id="IPR002869">
    <property type="entry name" value="Pyrv_flavodox_OxRed_cen"/>
</dbReference>
<proteinExistence type="predicted"/>
<evidence type="ECO:0000256" key="1">
    <source>
        <dbReference type="ARBA" id="ARBA00023002"/>
    </source>
</evidence>
<feature type="domain" description="Pyruvate/ketoisovalerate oxidoreductase catalytic" evidence="2">
    <location>
        <begin position="205"/>
        <end position="311"/>
    </location>
</feature>
<dbReference type="PANTHER" id="PTHR32154:SF0">
    <property type="entry name" value="PYRUVATE-FLAVODOXIN OXIDOREDUCTASE-RELATED"/>
    <property type="match status" value="1"/>
</dbReference>
<dbReference type="GO" id="GO:0006979">
    <property type="term" value="P:response to oxidative stress"/>
    <property type="evidence" value="ECO:0007669"/>
    <property type="project" value="TreeGrafter"/>
</dbReference>
<reference evidence="4" key="1">
    <citation type="submission" date="2018-05" db="EMBL/GenBank/DDBJ databases">
        <authorList>
            <person name="Lanie J.A."/>
            <person name="Ng W.-L."/>
            <person name="Kazmierczak K.M."/>
            <person name="Andrzejewski T.M."/>
            <person name="Davidsen T.M."/>
            <person name="Wayne K.J."/>
            <person name="Tettelin H."/>
            <person name="Glass J.I."/>
            <person name="Rusch D."/>
            <person name="Podicherti R."/>
            <person name="Tsui H.-C.T."/>
            <person name="Winkler M.E."/>
        </authorList>
    </citation>
    <scope>NUCLEOTIDE SEQUENCE</scope>
</reference>
<dbReference type="PANTHER" id="PTHR32154">
    <property type="entry name" value="PYRUVATE-FLAVODOXIN OXIDOREDUCTASE-RELATED"/>
    <property type="match status" value="1"/>
</dbReference>
<protein>
    <recommendedName>
        <fullName evidence="5">Pyruvate:ferredoxin oxidoreductase core domain-containing protein</fullName>
    </recommendedName>
</protein>
<dbReference type="Gene3D" id="3.40.920.10">
    <property type="entry name" value="Pyruvate-ferredoxin oxidoreductase, PFOR, domain III"/>
    <property type="match status" value="1"/>
</dbReference>
<feature type="domain" description="Pyruvate:ferredoxin oxidoreductase core" evidence="3">
    <location>
        <begin position="19"/>
        <end position="97"/>
    </location>
</feature>
<dbReference type="GO" id="GO:0016903">
    <property type="term" value="F:oxidoreductase activity, acting on the aldehyde or oxo group of donors"/>
    <property type="evidence" value="ECO:0007669"/>
    <property type="project" value="InterPro"/>
</dbReference>
<dbReference type="Pfam" id="PF01558">
    <property type="entry name" value="POR"/>
    <property type="match status" value="1"/>
</dbReference>